<dbReference type="Proteomes" id="UP000265520">
    <property type="component" value="Unassembled WGS sequence"/>
</dbReference>
<protein>
    <submittedName>
        <fullName evidence="1">Uncharacterized protein</fullName>
    </submittedName>
</protein>
<feature type="non-terminal residue" evidence="1">
    <location>
        <position position="40"/>
    </location>
</feature>
<evidence type="ECO:0000313" key="2">
    <source>
        <dbReference type="Proteomes" id="UP000265520"/>
    </source>
</evidence>
<sequence>MSPTQVGGKRFNLPLIPVLDWATSWPKSLPVRHNELRHLL</sequence>
<comment type="caution">
    <text evidence="1">The sequence shown here is derived from an EMBL/GenBank/DDBJ whole genome shotgun (WGS) entry which is preliminary data.</text>
</comment>
<dbReference type="AlphaFoldDB" id="A0A392V417"/>
<reference evidence="1 2" key="1">
    <citation type="journal article" date="2018" name="Front. Plant Sci.">
        <title>Red Clover (Trifolium pratense) and Zigzag Clover (T. medium) - A Picture of Genomic Similarities and Differences.</title>
        <authorList>
            <person name="Dluhosova J."/>
            <person name="Istvanek J."/>
            <person name="Nedelnik J."/>
            <person name="Repkova J."/>
        </authorList>
    </citation>
    <scope>NUCLEOTIDE SEQUENCE [LARGE SCALE GENOMIC DNA]</scope>
    <source>
        <strain evidence="2">cv. 10/8</strain>
        <tissue evidence="1">Leaf</tissue>
    </source>
</reference>
<dbReference type="EMBL" id="LXQA011027966">
    <property type="protein sequence ID" value="MCI81801.1"/>
    <property type="molecule type" value="Genomic_DNA"/>
</dbReference>
<accession>A0A392V417</accession>
<organism evidence="1 2">
    <name type="scientific">Trifolium medium</name>
    <dbReference type="NCBI Taxonomy" id="97028"/>
    <lineage>
        <taxon>Eukaryota</taxon>
        <taxon>Viridiplantae</taxon>
        <taxon>Streptophyta</taxon>
        <taxon>Embryophyta</taxon>
        <taxon>Tracheophyta</taxon>
        <taxon>Spermatophyta</taxon>
        <taxon>Magnoliopsida</taxon>
        <taxon>eudicotyledons</taxon>
        <taxon>Gunneridae</taxon>
        <taxon>Pentapetalae</taxon>
        <taxon>rosids</taxon>
        <taxon>fabids</taxon>
        <taxon>Fabales</taxon>
        <taxon>Fabaceae</taxon>
        <taxon>Papilionoideae</taxon>
        <taxon>50 kb inversion clade</taxon>
        <taxon>NPAAA clade</taxon>
        <taxon>Hologalegina</taxon>
        <taxon>IRL clade</taxon>
        <taxon>Trifolieae</taxon>
        <taxon>Trifolium</taxon>
    </lineage>
</organism>
<evidence type="ECO:0000313" key="1">
    <source>
        <dbReference type="EMBL" id="MCI81801.1"/>
    </source>
</evidence>
<name>A0A392V417_9FABA</name>
<keyword evidence="2" id="KW-1185">Reference proteome</keyword>
<proteinExistence type="predicted"/>